<keyword evidence="3" id="KW-1185">Reference proteome</keyword>
<evidence type="ECO:0000313" key="3">
    <source>
        <dbReference type="Proteomes" id="UP000069241"/>
    </source>
</evidence>
<accession>A0A0X8JLX2</accession>
<dbReference type="AlphaFoldDB" id="A0A0X8JLX2"/>
<dbReference type="InterPro" id="IPR036412">
    <property type="entry name" value="HAD-like_sf"/>
</dbReference>
<dbReference type="Pfam" id="PF01636">
    <property type="entry name" value="APH"/>
    <property type="match status" value="1"/>
</dbReference>
<dbReference type="STRING" id="44742.AXF13_13975"/>
<dbReference type="Proteomes" id="UP000069241">
    <property type="component" value="Chromosome"/>
</dbReference>
<feature type="domain" description="Aminoglycoside phosphotransferase" evidence="1">
    <location>
        <begin position="214"/>
        <end position="470"/>
    </location>
</feature>
<dbReference type="EMBL" id="CP014229">
    <property type="protein sequence ID" value="AMD91142.1"/>
    <property type="molecule type" value="Genomic_DNA"/>
</dbReference>
<evidence type="ECO:0000259" key="1">
    <source>
        <dbReference type="Pfam" id="PF01636"/>
    </source>
</evidence>
<protein>
    <recommendedName>
        <fullName evidence="1">Aminoglycoside phosphotransferase domain-containing protein</fullName>
    </recommendedName>
</protein>
<name>A0A0X8JLX2_9BACT</name>
<evidence type="ECO:0000313" key="2">
    <source>
        <dbReference type="EMBL" id="AMD91142.1"/>
    </source>
</evidence>
<dbReference type="RefSeq" id="WP_062254162.1">
    <property type="nucleotide sequence ID" value="NZ_CP014229.1"/>
</dbReference>
<dbReference type="InterPro" id="IPR011009">
    <property type="entry name" value="Kinase-like_dom_sf"/>
</dbReference>
<proteinExistence type="predicted"/>
<gene>
    <name evidence="2" type="ORF">AXF13_13975</name>
</gene>
<sequence>MRIGLDLDNTLVCYDTLFYRLALERGLIDATCPPRKRDIRDAVRREAGDAAWQALQGDVYGPRMCDAVFFSGVPEALRLWRTAGHELCIVSHKTRFSSVEKFDLHSAALDFLRASALLRQGLLHERDIYFCRTRDEKIDRIANLRCHVFVDDLPEIFLHPAFPRDTRQWFFAPRDKESVPQALTFSAWEDIQGFDPAFENSLFQGAGAFPQRLHRLGGGRNSRVWAVELPQGTVVLKAYHRSLSDQRHRLEHEHGAFDLLHEYHIHDTPRTLHVDTDLGVAVYSHIQGQPYAPNTAGEKVVQPFVALTARLHMLARALPTERAASIPWATDACKSLTIWEQCVEDRLERLLTRPRQNERDEEMADFVTKVVSPAWRRHRDKARDVYARLQRDPVAVLAEHERTLSPSDMGFHNALRKPDGSLAFVDFEYFGWDDPTKLLSDFVLHPGMHLTENQQHFFIDTLLERFAMPDLEERLQAMRPLFATAWCCILLNEFLKDGTRNFILPQKERARLCSLQLARARDFFNQHMETTP</sequence>
<dbReference type="InterPro" id="IPR002575">
    <property type="entry name" value="Aminoglycoside_PTrfase"/>
</dbReference>
<dbReference type="SUPFAM" id="SSF56112">
    <property type="entry name" value="Protein kinase-like (PK-like)"/>
    <property type="match status" value="1"/>
</dbReference>
<dbReference type="SUPFAM" id="SSF56784">
    <property type="entry name" value="HAD-like"/>
    <property type="match status" value="1"/>
</dbReference>
<reference evidence="3" key="1">
    <citation type="submission" date="2016-02" db="EMBL/GenBank/DDBJ databases">
        <authorList>
            <person name="Holder M.E."/>
            <person name="Ajami N.J."/>
            <person name="Petrosino J.F."/>
        </authorList>
    </citation>
    <scope>NUCLEOTIDE SEQUENCE [LARGE SCALE GENOMIC DNA]</scope>
    <source>
        <strain evidence="3">CCUG 45958</strain>
    </source>
</reference>
<organism evidence="2 3">
    <name type="scientific">Desulfovibrio fairfieldensis</name>
    <dbReference type="NCBI Taxonomy" id="44742"/>
    <lineage>
        <taxon>Bacteria</taxon>
        <taxon>Pseudomonadati</taxon>
        <taxon>Thermodesulfobacteriota</taxon>
        <taxon>Desulfovibrionia</taxon>
        <taxon>Desulfovibrionales</taxon>
        <taxon>Desulfovibrionaceae</taxon>
        <taxon>Desulfovibrio</taxon>
    </lineage>
</organism>
<dbReference type="KEGG" id="dfi:AXF13_13975"/>